<sequence>MADPVPSLSALLKEAGADSVVQDYVKARGLTALGTFALLAKDHEGLRKVLIQPLMQGFKKGPTEFVLDDADKPVAEAVLLTVWDEANRIWANHMKPADTSAGKLSNAASAPSNVHGAADDKPPKQLPAGVWNSAIKRYNDVQIQGINRSFPERELVGAESVLARAHFEHTKTKLYTPIGLGELMQHRSFTAVGDPNPLVRSKADAKTTLTVEGDKLVQEAEKVWAPKSVLSVIDAIRSIQWAWILLDFGPELKISEFCDWLCLRLRAKPNKLEQFRIWYEQLAWQLAMQMRVGKSFVEATEHIRADLELYHETMAKEITPAFKRGAKRKAEADDVEQEHRQHLPAKGVGKARGAWRPSAWNRWPRHSSSWDQQRSQSWNSSTKSATPWQWPGPEADK</sequence>
<protein>
    <submittedName>
        <fullName evidence="2">Uncharacterized protein</fullName>
    </submittedName>
</protein>
<feature type="region of interest" description="Disordered" evidence="1">
    <location>
        <begin position="99"/>
        <end position="125"/>
    </location>
</feature>
<keyword evidence="3" id="KW-1185">Reference proteome</keyword>
<feature type="compositionally biased region" description="Basic and acidic residues" evidence="1">
    <location>
        <begin position="328"/>
        <end position="341"/>
    </location>
</feature>
<feature type="region of interest" description="Disordered" evidence="1">
    <location>
        <begin position="325"/>
        <end position="397"/>
    </location>
</feature>
<evidence type="ECO:0000313" key="3">
    <source>
        <dbReference type="Proteomes" id="UP001178507"/>
    </source>
</evidence>
<feature type="compositionally biased region" description="Polar residues" evidence="1">
    <location>
        <begin position="102"/>
        <end position="112"/>
    </location>
</feature>
<dbReference type="Proteomes" id="UP001178507">
    <property type="component" value="Unassembled WGS sequence"/>
</dbReference>
<name>A0AA36MPK5_9DINO</name>
<proteinExistence type="predicted"/>
<evidence type="ECO:0000313" key="2">
    <source>
        <dbReference type="EMBL" id="CAJ1375313.1"/>
    </source>
</evidence>
<dbReference type="EMBL" id="CAUJNA010000313">
    <property type="protein sequence ID" value="CAJ1375313.1"/>
    <property type="molecule type" value="Genomic_DNA"/>
</dbReference>
<dbReference type="AlphaFoldDB" id="A0AA36MPK5"/>
<gene>
    <name evidence="2" type="ORF">EVOR1521_LOCUS4617</name>
</gene>
<comment type="caution">
    <text evidence="2">The sequence shown here is derived from an EMBL/GenBank/DDBJ whole genome shotgun (WGS) entry which is preliminary data.</text>
</comment>
<organism evidence="2 3">
    <name type="scientific">Effrenium voratum</name>
    <dbReference type="NCBI Taxonomy" id="2562239"/>
    <lineage>
        <taxon>Eukaryota</taxon>
        <taxon>Sar</taxon>
        <taxon>Alveolata</taxon>
        <taxon>Dinophyceae</taxon>
        <taxon>Suessiales</taxon>
        <taxon>Symbiodiniaceae</taxon>
        <taxon>Effrenium</taxon>
    </lineage>
</organism>
<evidence type="ECO:0000256" key="1">
    <source>
        <dbReference type="SAM" id="MobiDB-lite"/>
    </source>
</evidence>
<accession>A0AA36MPK5</accession>
<reference evidence="2" key="1">
    <citation type="submission" date="2023-08" db="EMBL/GenBank/DDBJ databases">
        <authorList>
            <person name="Chen Y."/>
            <person name="Shah S."/>
            <person name="Dougan E. K."/>
            <person name="Thang M."/>
            <person name="Chan C."/>
        </authorList>
    </citation>
    <scope>NUCLEOTIDE SEQUENCE</scope>
</reference>
<feature type="compositionally biased region" description="Low complexity" evidence="1">
    <location>
        <begin position="367"/>
        <end position="381"/>
    </location>
</feature>